<proteinExistence type="predicted"/>
<gene>
    <name evidence="1" type="ORF">BV22DRAFT_573329</name>
</gene>
<evidence type="ECO:0000313" key="1">
    <source>
        <dbReference type="EMBL" id="KAH7923538.1"/>
    </source>
</evidence>
<accession>A0ACB8BE62</accession>
<dbReference type="Proteomes" id="UP000790709">
    <property type="component" value="Unassembled WGS sequence"/>
</dbReference>
<dbReference type="EMBL" id="MU266449">
    <property type="protein sequence ID" value="KAH7923538.1"/>
    <property type="molecule type" value="Genomic_DNA"/>
</dbReference>
<keyword evidence="2" id="KW-1185">Reference proteome</keyword>
<name>A0ACB8BE62_9AGAM</name>
<organism evidence="1 2">
    <name type="scientific">Leucogyrophana mollusca</name>
    <dbReference type="NCBI Taxonomy" id="85980"/>
    <lineage>
        <taxon>Eukaryota</taxon>
        <taxon>Fungi</taxon>
        <taxon>Dikarya</taxon>
        <taxon>Basidiomycota</taxon>
        <taxon>Agaricomycotina</taxon>
        <taxon>Agaricomycetes</taxon>
        <taxon>Agaricomycetidae</taxon>
        <taxon>Boletales</taxon>
        <taxon>Boletales incertae sedis</taxon>
        <taxon>Leucogyrophana</taxon>
    </lineage>
</organism>
<comment type="caution">
    <text evidence="1">The sequence shown here is derived from an EMBL/GenBank/DDBJ whole genome shotgun (WGS) entry which is preliminary data.</text>
</comment>
<evidence type="ECO:0000313" key="2">
    <source>
        <dbReference type="Proteomes" id="UP000790709"/>
    </source>
</evidence>
<protein>
    <submittedName>
        <fullName evidence="1">Uncharacterized protein</fullName>
    </submittedName>
</protein>
<sequence length="337" mass="37096">MRKWPSTYIRFRDVLGNLLKTSTSRVDESLARSIMMNYSSTAFVQLLIPGFIGFMISLAMYGIALGQYVHYWRTFPHDRRRVKYFVGVLVAVDTLHVYCSAAFEWSLLVPCRHNGSTACFIGLPWQSIISLFISFLVPFSVQSFYGQRIWIISGKNKVITGAIFFLAAAQIVLGSAVVVLGYRHTPLALSTPIMLAALVAAVAADIIISGSVYFYLRPGRFGIKRTETRIRHLTIVSINMGFLTCAIGIIAVVFLGIPQLGFAVSAAAMIIVKSHINSVLAVLNARKPKRQGGQPDPFSTIQLPPLSTIQLAEMSAGARDRTSQALQERTTRTSAIS</sequence>
<reference evidence="1" key="1">
    <citation type="journal article" date="2021" name="New Phytol.">
        <title>Evolutionary innovations through gain and loss of genes in the ectomycorrhizal Boletales.</title>
        <authorList>
            <person name="Wu G."/>
            <person name="Miyauchi S."/>
            <person name="Morin E."/>
            <person name="Kuo A."/>
            <person name="Drula E."/>
            <person name="Varga T."/>
            <person name="Kohler A."/>
            <person name="Feng B."/>
            <person name="Cao Y."/>
            <person name="Lipzen A."/>
            <person name="Daum C."/>
            <person name="Hundley H."/>
            <person name="Pangilinan J."/>
            <person name="Johnson J."/>
            <person name="Barry K."/>
            <person name="LaButti K."/>
            <person name="Ng V."/>
            <person name="Ahrendt S."/>
            <person name="Min B."/>
            <person name="Choi I.G."/>
            <person name="Park H."/>
            <person name="Plett J.M."/>
            <person name="Magnuson J."/>
            <person name="Spatafora J.W."/>
            <person name="Nagy L.G."/>
            <person name="Henrissat B."/>
            <person name="Grigoriev I.V."/>
            <person name="Yang Z.L."/>
            <person name="Xu J."/>
            <person name="Martin F.M."/>
        </authorList>
    </citation>
    <scope>NUCLEOTIDE SEQUENCE</scope>
    <source>
        <strain evidence="1">KUC20120723A-06</strain>
    </source>
</reference>